<reference evidence="3" key="1">
    <citation type="submission" date="2010-08" db="EMBL/GenBank/DDBJ databases">
        <authorList>
            <consortium name="Caenorhabditis japonica Sequencing Consortium"/>
            <person name="Wilson R.K."/>
        </authorList>
    </citation>
    <scope>NUCLEOTIDE SEQUENCE [LARGE SCALE GENOMIC DNA]</scope>
    <source>
        <strain evidence="3">DF5081</strain>
    </source>
</reference>
<accession>A0A8R1DW48</accession>
<reference evidence="2" key="2">
    <citation type="submission" date="2022-06" db="UniProtKB">
        <authorList>
            <consortium name="EnsemblMetazoa"/>
        </authorList>
    </citation>
    <scope>IDENTIFICATION</scope>
    <source>
        <strain evidence="2">DF5081</strain>
    </source>
</reference>
<proteinExistence type="predicted"/>
<organism evidence="2 3">
    <name type="scientific">Caenorhabditis japonica</name>
    <dbReference type="NCBI Taxonomy" id="281687"/>
    <lineage>
        <taxon>Eukaryota</taxon>
        <taxon>Metazoa</taxon>
        <taxon>Ecdysozoa</taxon>
        <taxon>Nematoda</taxon>
        <taxon>Chromadorea</taxon>
        <taxon>Rhabditida</taxon>
        <taxon>Rhabditina</taxon>
        <taxon>Rhabditomorpha</taxon>
        <taxon>Rhabditoidea</taxon>
        <taxon>Rhabditidae</taxon>
        <taxon>Peloderinae</taxon>
        <taxon>Caenorhabditis</taxon>
    </lineage>
</organism>
<dbReference type="AlphaFoldDB" id="A0A8R1DW48"/>
<sequence length="181" mass="20215">MVSYWTDNGQRERQLPSKMETCQAKWKIAKGQLVGSKWADNSQPVKQVAMWYFALLFAVVATSISSAQHDDEPIIFVVRAPEQLGTEVDDSLLNYWPSREIFTKRAIPFNGGMYGKRSTMPFSGGMYGKRSAVGTIFAQRRAAIPFSGGMYGKRSVSASYENNENQIKRGAMPFSGGMYGR</sequence>
<protein>
    <recommendedName>
        <fullName evidence="4">Neuropeptide-Like Protein</fullName>
    </recommendedName>
</protein>
<evidence type="ECO:0008006" key="4">
    <source>
        <dbReference type="Google" id="ProtNLM"/>
    </source>
</evidence>
<dbReference type="EnsemblMetazoa" id="CJA14290.1">
    <property type="protein sequence ID" value="CJA14290.1"/>
    <property type="gene ID" value="WBGene00133494"/>
</dbReference>
<feature type="transmembrane region" description="Helical" evidence="1">
    <location>
        <begin position="49"/>
        <end position="67"/>
    </location>
</feature>
<keyword evidence="1" id="KW-0472">Membrane</keyword>
<keyword evidence="1" id="KW-1133">Transmembrane helix</keyword>
<keyword evidence="1" id="KW-0812">Transmembrane</keyword>
<name>A0A8R1DW48_CAEJA</name>
<evidence type="ECO:0000313" key="3">
    <source>
        <dbReference type="Proteomes" id="UP000005237"/>
    </source>
</evidence>
<evidence type="ECO:0000313" key="2">
    <source>
        <dbReference type="EnsemblMetazoa" id="CJA14290.1"/>
    </source>
</evidence>
<evidence type="ECO:0000256" key="1">
    <source>
        <dbReference type="SAM" id="Phobius"/>
    </source>
</evidence>
<keyword evidence="3" id="KW-1185">Reference proteome</keyword>
<dbReference type="Proteomes" id="UP000005237">
    <property type="component" value="Unassembled WGS sequence"/>
</dbReference>